<reference evidence="2 3" key="1">
    <citation type="submission" date="2019-05" db="EMBL/GenBank/DDBJ databases">
        <title>Another draft genome of Portunus trituberculatus and its Hox gene families provides insights of decapod evolution.</title>
        <authorList>
            <person name="Jeong J.-H."/>
            <person name="Song I."/>
            <person name="Kim S."/>
            <person name="Choi T."/>
            <person name="Kim D."/>
            <person name="Ryu S."/>
            <person name="Kim W."/>
        </authorList>
    </citation>
    <scope>NUCLEOTIDE SEQUENCE [LARGE SCALE GENOMIC DNA]</scope>
    <source>
        <tissue evidence="2">Muscle</tissue>
    </source>
</reference>
<gene>
    <name evidence="2" type="ORF">E2C01_047702</name>
</gene>
<evidence type="ECO:0000313" key="3">
    <source>
        <dbReference type="Proteomes" id="UP000324222"/>
    </source>
</evidence>
<feature type="region of interest" description="Disordered" evidence="1">
    <location>
        <begin position="15"/>
        <end position="59"/>
    </location>
</feature>
<keyword evidence="3" id="KW-1185">Reference proteome</keyword>
<proteinExistence type="predicted"/>
<sequence>MTLLIRSAKSKNCGTLEATPRLQARHSRRSARGRQDFIRQNVEHAPPAAQRPEAERGPD</sequence>
<protein>
    <submittedName>
        <fullName evidence="2">Uncharacterized protein</fullName>
    </submittedName>
</protein>
<organism evidence="2 3">
    <name type="scientific">Portunus trituberculatus</name>
    <name type="common">Swimming crab</name>
    <name type="synonym">Neptunus trituberculatus</name>
    <dbReference type="NCBI Taxonomy" id="210409"/>
    <lineage>
        <taxon>Eukaryota</taxon>
        <taxon>Metazoa</taxon>
        <taxon>Ecdysozoa</taxon>
        <taxon>Arthropoda</taxon>
        <taxon>Crustacea</taxon>
        <taxon>Multicrustacea</taxon>
        <taxon>Malacostraca</taxon>
        <taxon>Eumalacostraca</taxon>
        <taxon>Eucarida</taxon>
        <taxon>Decapoda</taxon>
        <taxon>Pleocyemata</taxon>
        <taxon>Brachyura</taxon>
        <taxon>Eubrachyura</taxon>
        <taxon>Portunoidea</taxon>
        <taxon>Portunidae</taxon>
        <taxon>Portuninae</taxon>
        <taxon>Portunus</taxon>
    </lineage>
</organism>
<dbReference type="Proteomes" id="UP000324222">
    <property type="component" value="Unassembled WGS sequence"/>
</dbReference>
<dbReference type="EMBL" id="VSRR010011887">
    <property type="protein sequence ID" value="MPC53802.1"/>
    <property type="molecule type" value="Genomic_DNA"/>
</dbReference>
<dbReference type="AlphaFoldDB" id="A0A5B7G4B1"/>
<evidence type="ECO:0000313" key="2">
    <source>
        <dbReference type="EMBL" id="MPC53802.1"/>
    </source>
</evidence>
<comment type="caution">
    <text evidence="2">The sequence shown here is derived from an EMBL/GenBank/DDBJ whole genome shotgun (WGS) entry which is preliminary data.</text>
</comment>
<evidence type="ECO:0000256" key="1">
    <source>
        <dbReference type="SAM" id="MobiDB-lite"/>
    </source>
</evidence>
<accession>A0A5B7G4B1</accession>
<name>A0A5B7G4B1_PORTR</name>
<feature type="compositionally biased region" description="Basic residues" evidence="1">
    <location>
        <begin position="23"/>
        <end position="32"/>
    </location>
</feature>